<dbReference type="OrthoDB" id="4717855at2"/>
<keyword evidence="1" id="KW-0472">Membrane</keyword>
<keyword evidence="4" id="KW-1185">Reference proteome</keyword>
<reference evidence="3 4" key="1">
    <citation type="submission" date="2019-09" db="EMBL/GenBank/DDBJ databases">
        <title>Goodfellowia gen. nov., a new genus of the Pseudonocardineae related to Actinoalloteichus, containing Goodfellowia coeruleoviolacea gen. nov., comb. nov. gen. nov., comb. nov.</title>
        <authorList>
            <person name="Labeda D."/>
        </authorList>
    </citation>
    <scope>NUCLEOTIDE SEQUENCE [LARGE SCALE GENOMIC DNA]</scope>
    <source>
        <strain evidence="3 4">AN110305</strain>
    </source>
</reference>
<reference evidence="3 4" key="2">
    <citation type="submission" date="2019-09" db="EMBL/GenBank/DDBJ databases">
        <authorList>
            <person name="Jin C."/>
        </authorList>
    </citation>
    <scope>NUCLEOTIDE SEQUENCE [LARGE SCALE GENOMIC DNA]</scope>
    <source>
        <strain evidence="3 4">AN110305</strain>
    </source>
</reference>
<proteinExistence type="predicted"/>
<dbReference type="Proteomes" id="UP000323454">
    <property type="component" value="Unassembled WGS sequence"/>
</dbReference>
<evidence type="ECO:0000313" key="3">
    <source>
        <dbReference type="EMBL" id="KAA2257580.1"/>
    </source>
</evidence>
<dbReference type="RefSeq" id="WP_149852259.1">
    <property type="nucleotide sequence ID" value="NZ_VUOB01000045.1"/>
</dbReference>
<keyword evidence="1" id="KW-0812">Transmembrane</keyword>
<dbReference type="InterPro" id="IPR006311">
    <property type="entry name" value="TAT_signal"/>
</dbReference>
<organism evidence="3 4">
    <name type="scientific">Solihabitans fulvus</name>
    <dbReference type="NCBI Taxonomy" id="1892852"/>
    <lineage>
        <taxon>Bacteria</taxon>
        <taxon>Bacillati</taxon>
        <taxon>Actinomycetota</taxon>
        <taxon>Actinomycetes</taxon>
        <taxon>Pseudonocardiales</taxon>
        <taxon>Pseudonocardiaceae</taxon>
        <taxon>Solihabitans</taxon>
    </lineage>
</organism>
<gene>
    <name evidence="3" type="ORF">F0L68_25120</name>
</gene>
<feature type="chain" id="PRO_5039159710" evidence="2">
    <location>
        <begin position="23"/>
        <end position="190"/>
    </location>
</feature>
<keyword evidence="1" id="KW-1133">Transmembrane helix</keyword>
<evidence type="ECO:0000256" key="2">
    <source>
        <dbReference type="SAM" id="SignalP"/>
    </source>
</evidence>
<name>A0A5B2X322_9PSEU</name>
<dbReference type="EMBL" id="VUOB01000045">
    <property type="protein sequence ID" value="KAA2257580.1"/>
    <property type="molecule type" value="Genomic_DNA"/>
</dbReference>
<feature type="signal peptide" evidence="2">
    <location>
        <begin position="1"/>
        <end position="22"/>
    </location>
</feature>
<protein>
    <submittedName>
        <fullName evidence="3">Uncharacterized protein</fullName>
    </submittedName>
</protein>
<comment type="caution">
    <text evidence="3">The sequence shown here is derived from an EMBL/GenBank/DDBJ whole genome shotgun (WGS) entry which is preliminary data.</text>
</comment>
<accession>A0A5B2X322</accession>
<feature type="transmembrane region" description="Helical" evidence="1">
    <location>
        <begin position="154"/>
        <end position="176"/>
    </location>
</feature>
<dbReference type="AlphaFoldDB" id="A0A5B2X322"/>
<sequence length="190" mass="20733">MFGLVRRLVLALAALAVVGVVAAPAAQAVDPTPVVHSETAQVGPYAMRVSFTDWPVYAGKSLDFTFLPEDGIAGHTARMTMYRPNGDTLRTTRAQRTAKELQRFVRGYDRWGLDTFLLPDQGTWRFEFTVDGPKGHGVGSVSFPVGAMPGPPLAVSWAVGLLPAIAVLPIGVLLWLRGRRNRHPVEWSWA</sequence>
<evidence type="ECO:0000256" key="1">
    <source>
        <dbReference type="SAM" id="Phobius"/>
    </source>
</evidence>
<keyword evidence="2" id="KW-0732">Signal</keyword>
<evidence type="ECO:0000313" key="4">
    <source>
        <dbReference type="Proteomes" id="UP000323454"/>
    </source>
</evidence>
<dbReference type="PROSITE" id="PS51318">
    <property type="entry name" value="TAT"/>
    <property type="match status" value="1"/>
</dbReference>